<evidence type="ECO:0000256" key="5">
    <source>
        <dbReference type="ARBA" id="ARBA00023172"/>
    </source>
</evidence>
<evidence type="ECO:0000259" key="6">
    <source>
        <dbReference type="PROSITE" id="PS51736"/>
    </source>
</evidence>
<dbReference type="Proteomes" id="UP000218288">
    <property type="component" value="Plasmid pMPPM04"/>
</dbReference>
<dbReference type="SMART" id="SM00857">
    <property type="entry name" value="Resolvase"/>
    <property type="match status" value="1"/>
</dbReference>
<keyword evidence="2" id="KW-0229">DNA integration</keyword>
<keyword evidence="3" id="KW-0230">DNA invertase</keyword>
<keyword evidence="4" id="KW-0238">DNA-binding</keyword>
<keyword evidence="7" id="KW-0614">Plasmid</keyword>
<dbReference type="PANTHER" id="PTHR30461:SF2">
    <property type="entry name" value="SERINE RECOMBINASE PINE-RELATED"/>
    <property type="match status" value="1"/>
</dbReference>
<sequence length="189" mass="20750">MQLDALKAAGCTRIFSEKASGANRGRPELTAALDYMREGDTLVVWKLDRLARSLSQLIETVEGLRERGIELRSLNETIDTSTSAGRLTFNLFGALAEFERDVIRDRTRAGLEAARARGRKGGRPRKLTEKDLVVARAMLSGDPPVSFAEAARRLKVSPATLYGYFPVNQRPGSIRVPTDPELPLEVPAA</sequence>
<evidence type="ECO:0000313" key="8">
    <source>
        <dbReference type="Proteomes" id="UP000218288"/>
    </source>
</evidence>
<evidence type="ECO:0000313" key="7">
    <source>
        <dbReference type="EMBL" id="BAU94205.1"/>
    </source>
</evidence>
<comment type="similarity">
    <text evidence="1">Belongs to the site-specific recombinase resolvase family.</text>
</comment>
<dbReference type="Pfam" id="PF00239">
    <property type="entry name" value="Resolvase"/>
    <property type="match status" value="1"/>
</dbReference>
<evidence type="ECO:0000256" key="2">
    <source>
        <dbReference type="ARBA" id="ARBA00022908"/>
    </source>
</evidence>
<dbReference type="InterPro" id="IPR036162">
    <property type="entry name" value="Resolvase-like_N_sf"/>
</dbReference>
<dbReference type="Gene3D" id="1.10.10.60">
    <property type="entry name" value="Homeodomain-like"/>
    <property type="match status" value="1"/>
</dbReference>
<dbReference type="PROSITE" id="PS00398">
    <property type="entry name" value="RECOMBINASES_2"/>
    <property type="match status" value="1"/>
</dbReference>
<feature type="domain" description="Resolvase/invertase-type recombinase catalytic" evidence="6">
    <location>
        <begin position="1"/>
        <end position="118"/>
    </location>
</feature>
<dbReference type="GO" id="GO:0000150">
    <property type="term" value="F:DNA strand exchange activity"/>
    <property type="evidence" value="ECO:0007669"/>
    <property type="project" value="UniProtKB-KW"/>
</dbReference>
<dbReference type="PANTHER" id="PTHR30461">
    <property type="entry name" value="DNA-INVERTASE FROM LAMBDOID PROPHAGE"/>
    <property type="match status" value="1"/>
</dbReference>
<evidence type="ECO:0000256" key="4">
    <source>
        <dbReference type="ARBA" id="ARBA00023125"/>
    </source>
</evidence>
<reference evidence="7 8" key="1">
    <citation type="journal article" date="2016" name="Genome Announc.">
        <title>Complete Genome Sequence of Methylobacterium populi P-1M, Isolated from Pink-Pigmented Household Biofilm.</title>
        <authorList>
            <person name="Morohoshi T."/>
            <person name="Ikeda T."/>
        </authorList>
    </citation>
    <scope>NUCLEOTIDE SEQUENCE [LARGE SCALE GENOMIC DNA]</scope>
    <source>
        <strain evidence="7 8">P-1M</strain>
        <plasmid evidence="8">Plasmid pmppm04 dna</plasmid>
    </source>
</reference>
<dbReference type="AlphaFoldDB" id="A0A160PM15"/>
<dbReference type="SUPFAM" id="SSF46689">
    <property type="entry name" value="Homeodomain-like"/>
    <property type="match status" value="1"/>
</dbReference>
<protein>
    <submittedName>
        <fullName evidence="7">Invertase recombinase-like protein</fullName>
    </submittedName>
</protein>
<geneLocation type="plasmid" evidence="8">
    <name>pmppm04 dna</name>
</geneLocation>
<dbReference type="GO" id="GO:0003677">
    <property type="term" value="F:DNA binding"/>
    <property type="evidence" value="ECO:0007669"/>
    <property type="project" value="UniProtKB-KW"/>
</dbReference>
<dbReference type="InterPro" id="IPR050639">
    <property type="entry name" value="SSR_resolvase"/>
</dbReference>
<evidence type="ECO:0000256" key="3">
    <source>
        <dbReference type="ARBA" id="ARBA00023100"/>
    </source>
</evidence>
<accession>A0A160PM15</accession>
<dbReference type="CDD" id="cd03768">
    <property type="entry name" value="SR_ResInv"/>
    <property type="match status" value="1"/>
</dbReference>
<dbReference type="InterPro" id="IPR006119">
    <property type="entry name" value="Resolv_N"/>
</dbReference>
<dbReference type="FunFam" id="3.40.50.1390:FF:000001">
    <property type="entry name" value="DNA recombinase"/>
    <property type="match status" value="1"/>
</dbReference>
<dbReference type="InterPro" id="IPR009057">
    <property type="entry name" value="Homeodomain-like_sf"/>
</dbReference>
<evidence type="ECO:0000256" key="1">
    <source>
        <dbReference type="ARBA" id="ARBA00009913"/>
    </source>
</evidence>
<dbReference type="PROSITE" id="PS51736">
    <property type="entry name" value="RECOMBINASES_3"/>
    <property type="match status" value="1"/>
</dbReference>
<dbReference type="InterPro" id="IPR006118">
    <property type="entry name" value="Recombinase_CS"/>
</dbReference>
<name>A0A160PM15_9HYPH</name>
<proteinExistence type="inferred from homology"/>
<keyword evidence="5" id="KW-0233">DNA recombination</keyword>
<organism evidence="7 8">
    <name type="scientific">Methylorubrum populi</name>
    <dbReference type="NCBI Taxonomy" id="223967"/>
    <lineage>
        <taxon>Bacteria</taxon>
        <taxon>Pseudomonadati</taxon>
        <taxon>Pseudomonadota</taxon>
        <taxon>Alphaproteobacteria</taxon>
        <taxon>Hyphomicrobiales</taxon>
        <taxon>Methylobacteriaceae</taxon>
        <taxon>Methylorubrum</taxon>
    </lineage>
</organism>
<dbReference type="SUPFAM" id="SSF53041">
    <property type="entry name" value="Resolvase-like"/>
    <property type="match status" value="1"/>
</dbReference>
<gene>
    <name evidence="7" type="ORF">MPPM_5600</name>
</gene>
<dbReference type="EMBL" id="AP014813">
    <property type="protein sequence ID" value="BAU94205.1"/>
    <property type="molecule type" value="Genomic_DNA"/>
</dbReference>
<dbReference type="Gene3D" id="3.40.50.1390">
    <property type="entry name" value="Resolvase, N-terminal catalytic domain"/>
    <property type="match status" value="1"/>
</dbReference>
<dbReference type="GO" id="GO:0015074">
    <property type="term" value="P:DNA integration"/>
    <property type="evidence" value="ECO:0007669"/>
    <property type="project" value="UniProtKB-KW"/>
</dbReference>